<comment type="caution">
    <text evidence="2">The sequence shown here is derived from an EMBL/GenBank/DDBJ whole genome shotgun (WGS) entry which is preliminary data.</text>
</comment>
<gene>
    <name evidence="2" type="ORF">DdX_03378</name>
</gene>
<dbReference type="InterPro" id="IPR045860">
    <property type="entry name" value="Snake_toxin-like_sf"/>
</dbReference>
<dbReference type="AlphaFoldDB" id="A0AAD4NCY5"/>
<evidence type="ECO:0000313" key="3">
    <source>
        <dbReference type="Proteomes" id="UP001201812"/>
    </source>
</evidence>
<reference evidence="2" key="1">
    <citation type="submission" date="2022-01" db="EMBL/GenBank/DDBJ databases">
        <title>Genome Sequence Resource for Two Populations of Ditylenchus destructor, the Migratory Endoparasitic Phytonematode.</title>
        <authorList>
            <person name="Zhang H."/>
            <person name="Lin R."/>
            <person name="Xie B."/>
        </authorList>
    </citation>
    <scope>NUCLEOTIDE SEQUENCE</scope>
    <source>
        <strain evidence="2">BazhouSP</strain>
    </source>
</reference>
<sequence>MNRLAACSQTIAFFALLELAAGLDCYKSNGVSLEFRSQNCNPALHAYCLKANVYDGRVIRDCASAQQCPQGDSCAPITYEEDGTTDFVCCCTNALCNDAPGIGSSGCCQAK</sequence>
<dbReference type="EMBL" id="JAKKPZ010000002">
    <property type="protein sequence ID" value="KAI1726654.1"/>
    <property type="molecule type" value="Genomic_DNA"/>
</dbReference>
<name>A0AAD4NCY5_9BILA</name>
<dbReference type="SUPFAM" id="SSF57302">
    <property type="entry name" value="Snake toxin-like"/>
    <property type="match status" value="1"/>
</dbReference>
<evidence type="ECO:0000256" key="1">
    <source>
        <dbReference type="SAM" id="SignalP"/>
    </source>
</evidence>
<dbReference type="Proteomes" id="UP001201812">
    <property type="component" value="Unassembled WGS sequence"/>
</dbReference>
<organism evidence="2 3">
    <name type="scientific">Ditylenchus destructor</name>
    <dbReference type="NCBI Taxonomy" id="166010"/>
    <lineage>
        <taxon>Eukaryota</taxon>
        <taxon>Metazoa</taxon>
        <taxon>Ecdysozoa</taxon>
        <taxon>Nematoda</taxon>
        <taxon>Chromadorea</taxon>
        <taxon>Rhabditida</taxon>
        <taxon>Tylenchina</taxon>
        <taxon>Tylenchomorpha</taxon>
        <taxon>Sphaerularioidea</taxon>
        <taxon>Anguinidae</taxon>
        <taxon>Anguininae</taxon>
        <taxon>Ditylenchus</taxon>
    </lineage>
</organism>
<keyword evidence="3" id="KW-1185">Reference proteome</keyword>
<proteinExistence type="predicted"/>
<evidence type="ECO:0000313" key="2">
    <source>
        <dbReference type="EMBL" id="KAI1726654.1"/>
    </source>
</evidence>
<feature type="chain" id="PRO_5041973299" evidence="1">
    <location>
        <begin position="23"/>
        <end position="111"/>
    </location>
</feature>
<keyword evidence="1" id="KW-0732">Signal</keyword>
<accession>A0AAD4NCY5</accession>
<feature type="signal peptide" evidence="1">
    <location>
        <begin position="1"/>
        <end position="22"/>
    </location>
</feature>
<protein>
    <submittedName>
        <fullName evidence="2">Uncharacterized protein</fullName>
    </submittedName>
</protein>